<sequence>MFNRKKQFNPKIVKENKEHYKLYKAGKFIQTAMLTVLVAGSLSSPVIQLMSAKTASADMIQTRGTAPTADYDAAPTYSSGFLTFGMRAGISQQPQGLTIKKGSSFNLQTSWSKTLALGSASGSFADKVVWYRWDASNGKWVAATGTSTVTKSNNTWIWPLTNYQTSTSTYTDSESEVGTQYYYADYYTSHLLASDDHYASNVVSVNVVESDFDAESLDISGSSYMLRNSTQQLEKTVNPGDSTATYTWSSSNESVVKVDEYGNVTSQSINGTATITLTANNPLGASISTTFDINVGTGLEDVYVDAGEDAVFKMQGVDITDGVTITYNWYDADTKQLVGTDSTYVVNKVTEEDDGRRFYLVYTVVDADGNSNTAQTDTASLFVDTSASESESISTSQSISESEANSTSTSEKDSLYNSQSESLSVSDSASESESASTSEVESTSESTSSSESESTSVSESASESTSVSTSESLASESESTSVSESASESTSASTSESL</sequence>
<reference evidence="4 5" key="1">
    <citation type="submission" date="2019-01" db="EMBL/GenBank/DDBJ databases">
        <title>Weissella sp. nov., a novel lactic acid bacterium isolated from animal feces.</title>
        <authorList>
            <person name="Wang L.-T."/>
        </authorList>
    </citation>
    <scope>NUCLEOTIDE SEQUENCE [LARGE SCALE GENOMIC DNA]</scope>
    <source>
        <strain evidence="4 5">8H-2</strain>
    </source>
</reference>
<evidence type="ECO:0000313" key="5">
    <source>
        <dbReference type="Proteomes" id="UP000371977"/>
    </source>
</evidence>
<dbReference type="Proteomes" id="UP000371977">
    <property type="component" value="Unassembled WGS sequence"/>
</dbReference>
<dbReference type="InterPro" id="IPR003343">
    <property type="entry name" value="Big_2"/>
</dbReference>
<dbReference type="Pfam" id="PF02368">
    <property type="entry name" value="Big_2"/>
    <property type="match status" value="1"/>
</dbReference>
<protein>
    <recommendedName>
        <fullName evidence="3">BIG2 domain-containing protein</fullName>
    </recommendedName>
</protein>
<dbReference type="SMART" id="SM00635">
    <property type="entry name" value="BID_2"/>
    <property type="match status" value="1"/>
</dbReference>
<dbReference type="EMBL" id="SDGZ01000023">
    <property type="protein sequence ID" value="TYC48135.1"/>
    <property type="molecule type" value="Genomic_DNA"/>
</dbReference>
<evidence type="ECO:0000259" key="3">
    <source>
        <dbReference type="SMART" id="SM00635"/>
    </source>
</evidence>
<dbReference type="Gene3D" id="2.60.40.1080">
    <property type="match status" value="1"/>
</dbReference>
<feature type="domain" description="BIG2" evidence="3">
    <location>
        <begin position="213"/>
        <end position="289"/>
    </location>
</feature>
<dbReference type="RefSeq" id="WP_187387611.1">
    <property type="nucleotide sequence ID" value="NZ_SDGZ01000023.1"/>
</dbReference>
<evidence type="ECO:0000256" key="1">
    <source>
        <dbReference type="ARBA" id="ARBA00022729"/>
    </source>
</evidence>
<feature type="compositionally biased region" description="Low complexity" evidence="2">
    <location>
        <begin position="420"/>
        <end position="498"/>
    </location>
</feature>
<feature type="non-terminal residue" evidence="4">
    <location>
        <position position="498"/>
    </location>
</feature>
<keyword evidence="1" id="KW-0732">Signal</keyword>
<dbReference type="Pfam" id="PF19258">
    <property type="entry name" value="KxYKxGKxW_sig"/>
    <property type="match status" value="1"/>
</dbReference>
<name>A0A6C2C487_9LACO</name>
<dbReference type="InterPro" id="IPR008964">
    <property type="entry name" value="Invasin/intimin_cell_adhesion"/>
</dbReference>
<keyword evidence="5" id="KW-1185">Reference proteome</keyword>
<proteinExistence type="predicted"/>
<comment type="caution">
    <text evidence="4">The sequence shown here is derived from an EMBL/GenBank/DDBJ whole genome shotgun (WGS) entry which is preliminary data.</text>
</comment>
<feature type="compositionally biased region" description="Low complexity" evidence="2">
    <location>
        <begin position="388"/>
        <end position="409"/>
    </location>
</feature>
<dbReference type="InterPro" id="IPR022263">
    <property type="entry name" value="KxYKxGKxW"/>
</dbReference>
<organism evidence="4 5">
    <name type="scientific">Weissella muntiaci</name>
    <dbReference type="NCBI Taxonomy" id="2508881"/>
    <lineage>
        <taxon>Bacteria</taxon>
        <taxon>Bacillati</taxon>
        <taxon>Bacillota</taxon>
        <taxon>Bacilli</taxon>
        <taxon>Lactobacillales</taxon>
        <taxon>Lactobacillaceae</taxon>
        <taxon>Weissella</taxon>
    </lineage>
</organism>
<evidence type="ECO:0000313" key="4">
    <source>
        <dbReference type="EMBL" id="TYC48135.1"/>
    </source>
</evidence>
<accession>A0A6C2C487</accession>
<feature type="region of interest" description="Disordered" evidence="2">
    <location>
        <begin position="388"/>
        <end position="498"/>
    </location>
</feature>
<dbReference type="SUPFAM" id="SSF49373">
    <property type="entry name" value="Invasin/intimin cell-adhesion fragments"/>
    <property type="match status" value="1"/>
</dbReference>
<gene>
    <name evidence="4" type="ORF">ESZ50_09140</name>
</gene>
<dbReference type="AlphaFoldDB" id="A0A6C2C487"/>
<evidence type="ECO:0000256" key="2">
    <source>
        <dbReference type="SAM" id="MobiDB-lite"/>
    </source>
</evidence>